<keyword evidence="6" id="KW-1185">Reference proteome</keyword>
<comment type="caution">
    <text evidence="5">The sequence shown here is derived from an EMBL/GenBank/DDBJ whole genome shotgun (WGS) entry which is preliminary data.</text>
</comment>
<dbReference type="EC" id="3.1.1.-" evidence="3"/>
<dbReference type="InterPro" id="IPR019819">
    <property type="entry name" value="Carboxylesterase_B_CS"/>
</dbReference>
<feature type="chain" id="PRO_5044954696" description="Carboxylic ester hydrolase" evidence="3">
    <location>
        <begin position="20"/>
        <end position="531"/>
    </location>
</feature>
<reference evidence="5 6" key="1">
    <citation type="submission" date="2024-05" db="EMBL/GenBank/DDBJ databases">
        <title>Sphingomonas sp. HF-S3 16S ribosomal RNA gene Genome sequencing and assembly.</title>
        <authorList>
            <person name="Lee H."/>
        </authorList>
    </citation>
    <scope>NUCLEOTIDE SEQUENCE [LARGE SCALE GENOMIC DNA]</scope>
    <source>
        <strain evidence="5 6">HF-S3</strain>
    </source>
</reference>
<dbReference type="Proteomes" id="UP001427805">
    <property type="component" value="Unassembled WGS sequence"/>
</dbReference>
<dbReference type="InterPro" id="IPR019826">
    <property type="entry name" value="Carboxylesterase_B_AS"/>
</dbReference>
<dbReference type="RefSeq" id="WP_346248151.1">
    <property type="nucleotide sequence ID" value="NZ_JBDIZK010000012.1"/>
</dbReference>
<evidence type="ECO:0000313" key="6">
    <source>
        <dbReference type="Proteomes" id="UP001427805"/>
    </source>
</evidence>
<dbReference type="EMBL" id="JBDIZK010000012">
    <property type="protein sequence ID" value="MEN3749111.1"/>
    <property type="molecule type" value="Genomic_DNA"/>
</dbReference>
<keyword evidence="2 3" id="KW-0378">Hydrolase</keyword>
<evidence type="ECO:0000259" key="4">
    <source>
        <dbReference type="Pfam" id="PF00135"/>
    </source>
</evidence>
<evidence type="ECO:0000256" key="2">
    <source>
        <dbReference type="ARBA" id="ARBA00022801"/>
    </source>
</evidence>
<evidence type="ECO:0000256" key="1">
    <source>
        <dbReference type="ARBA" id="ARBA00005964"/>
    </source>
</evidence>
<evidence type="ECO:0000313" key="5">
    <source>
        <dbReference type="EMBL" id="MEN3749111.1"/>
    </source>
</evidence>
<protein>
    <recommendedName>
        <fullName evidence="3">Carboxylic ester hydrolase</fullName>
        <ecNumber evidence="3">3.1.1.-</ecNumber>
    </recommendedName>
</protein>
<keyword evidence="3" id="KW-0732">Signal</keyword>
<organism evidence="5 6">
    <name type="scientific">Sphingomonas rustica</name>
    <dbReference type="NCBI Taxonomy" id="3103142"/>
    <lineage>
        <taxon>Bacteria</taxon>
        <taxon>Pseudomonadati</taxon>
        <taxon>Pseudomonadota</taxon>
        <taxon>Alphaproteobacteria</taxon>
        <taxon>Sphingomonadales</taxon>
        <taxon>Sphingomonadaceae</taxon>
        <taxon>Sphingomonas</taxon>
    </lineage>
</organism>
<dbReference type="InterPro" id="IPR029058">
    <property type="entry name" value="AB_hydrolase_fold"/>
</dbReference>
<dbReference type="PROSITE" id="PS00122">
    <property type="entry name" value="CARBOXYLESTERASE_B_1"/>
    <property type="match status" value="1"/>
</dbReference>
<dbReference type="PANTHER" id="PTHR43918:SF4">
    <property type="entry name" value="CARBOXYLIC ESTER HYDROLASE"/>
    <property type="match status" value="1"/>
</dbReference>
<feature type="signal peptide" evidence="3">
    <location>
        <begin position="1"/>
        <end position="19"/>
    </location>
</feature>
<comment type="similarity">
    <text evidence="1 3">Belongs to the type-B carboxylesterase/lipase family.</text>
</comment>
<gene>
    <name evidence="5" type="ORF">TPR58_18200</name>
</gene>
<feature type="domain" description="Carboxylesterase type B" evidence="4">
    <location>
        <begin position="22"/>
        <end position="500"/>
    </location>
</feature>
<name>A0ABV0BEP7_9SPHN</name>
<accession>A0ABV0BEP7</accession>
<evidence type="ECO:0000256" key="3">
    <source>
        <dbReference type="RuleBase" id="RU361235"/>
    </source>
</evidence>
<proteinExistence type="inferred from homology"/>
<dbReference type="Pfam" id="PF00135">
    <property type="entry name" value="COesterase"/>
    <property type="match status" value="1"/>
</dbReference>
<dbReference type="PROSITE" id="PS00941">
    <property type="entry name" value="CARBOXYLESTERASE_B_2"/>
    <property type="match status" value="1"/>
</dbReference>
<dbReference type="InterPro" id="IPR050654">
    <property type="entry name" value="AChE-related_enzymes"/>
</dbReference>
<sequence length="531" mass="56067">MIRAIVALLLATIASPALADPVATDRGSVEGVTLDTGVRAWLGIPFAAPPVGDLRWKPPRPAARWSGVYPATRFAPSCMQPLRDHGIAYYVGDDPIAEDCLYLNVWAPKTARPGAKLPVIVFIHGGSFVAGSARKPLYTGETLAADGAIVVGINYRLGALGFMAHPALTAESPDHASGNYGLLDQIAALRWVQANIAAFGGDPGRVTIMGQSAGAISLALLQVSPGARGLFHRIVALSGSPYLSASTDRSATLAEGEAAGAAFQQKLGASDLAALRRMPADRIVAAQGPLAMPIIDGLAVPMAPAAAYAAHRQADVPLLMGTVRDEALGPLGAAATLADYRAAVARSFGDRAEAVLALYPASDDPAARIAARALAHDIGFSTMMRSWARMQAASGRAPVFAYWFDRRHPYAPGVAYSDLDPATTGINHTDDVPFWLGTFDSLNGPRRTRDWGDEDRALGARMRAAVIAFAATGDPNNAALGLRWPRYTPAAEQMVGFGDTVRLLAWPDRDRMDRLAALGIPEPRSARKDMK</sequence>
<dbReference type="Gene3D" id="3.40.50.1820">
    <property type="entry name" value="alpha/beta hydrolase"/>
    <property type="match status" value="1"/>
</dbReference>
<dbReference type="PANTHER" id="PTHR43918">
    <property type="entry name" value="ACETYLCHOLINESTERASE"/>
    <property type="match status" value="1"/>
</dbReference>
<dbReference type="SUPFAM" id="SSF53474">
    <property type="entry name" value="alpha/beta-Hydrolases"/>
    <property type="match status" value="1"/>
</dbReference>
<dbReference type="InterPro" id="IPR002018">
    <property type="entry name" value="CarbesteraseB"/>
</dbReference>